<dbReference type="Gene3D" id="3.40.50.300">
    <property type="entry name" value="P-loop containing nucleotide triphosphate hydrolases"/>
    <property type="match status" value="1"/>
</dbReference>
<dbReference type="GeneTree" id="ENSGT00940000160560"/>
<protein>
    <recommendedName>
        <fullName evidence="3">G domain-containing protein</fullName>
    </recommendedName>
</protein>
<dbReference type="Proteomes" id="UP000265000">
    <property type="component" value="Unplaced"/>
</dbReference>
<dbReference type="GO" id="GO:0006955">
    <property type="term" value="P:immune response"/>
    <property type="evidence" value="ECO:0007669"/>
    <property type="project" value="TreeGrafter"/>
</dbReference>
<sequence>MPIIWSTSKKEDRQYVQEYKPAQDNIKYLRVLLYGPVGHGKSSFINSVSNVFRGRISIPALASATNSDKSFTKMFETHKFNKGRGNEKTIYPVVFNDIMGLEEEENRGVHEDDINLALKGHVKEGHKFNPVSLLTQSDLDYNPTPSADDKVHVLVCMLSANASQIKPSVLEKMKNVRETASELKIPQMAMMTHIDEACGETEKDLKNVYKSKHLKKKVDFSAAVGIPLNCVFPVKNYSHEIDLNDDVDTLILSALRKMIDFGDDFIEKI</sequence>
<reference evidence="1" key="2">
    <citation type="submission" date="2025-09" db="UniProtKB">
        <authorList>
            <consortium name="Ensembl"/>
        </authorList>
    </citation>
    <scope>IDENTIFICATION</scope>
</reference>
<evidence type="ECO:0008006" key="3">
    <source>
        <dbReference type="Google" id="ProtNLM"/>
    </source>
</evidence>
<dbReference type="PANTHER" id="PTHR14241">
    <property type="entry name" value="INTERFERON-INDUCED PROTEIN 44"/>
    <property type="match status" value="1"/>
</dbReference>
<dbReference type="SUPFAM" id="SSF52540">
    <property type="entry name" value="P-loop containing nucleoside triphosphate hydrolases"/>
    <property type="match status" value="1"/>
</dbReference>
<organism evidence="1 2">
    <name type="scientific">Fundulus heteroclitus</name>
    <name type="common">Killifish</name>
    <name type="synonym">Mummichog</name>
    <dbReference type="NCBI Taxonomy" id="8078"/>
    <lineage>
        <taxon>Eukaryota</taxon>
        <taxon>Metazoa</taxon>
        <taxon>Chordata</taxon>
        <taxon>Craniata</taxon>
        <taxon>Vertebrata</taxon>
        <taxon>Euteleostomi</taxon>
        <taxon>Actinopterygii</taxon>
        <taxon>Neopterygii</taxon>
        <taxon>Teleostei</taxon>
        <taxon>Neoteleostei</taxon>
        <taxon>Acanthomorphata</taxon>
        <taxon>Ovalentaria</taxon>
        <taxon>Atherinomorphae</taxon>
        <taxon>Cyprinodontiformes</taxon>
        <taxon>Fundulidae</taxon>
        <taxon>Fundulus</taxon>
    </lineage>
</organism>
<dbReference type="Ensembl" id="ENSFHET00000034273.1">
    <property type="protein sequence ID" value="ENSFHEP00000033108.1"/>
    <property type="gene ID" value="ENSFHEG00000020016.1"/>
</dbReference>
<keyword evidence="2" id="KW-1185">Reference proteome</keyword>
<dbReference type="CDD" id="cd00882">
    <property type="entry name" value="Ras_like_GTPase"/>
    <property type="match status" value="1"/>
</dbReference>
<dbReference type="AlphaFoldDB" id="A0A3Q2QY53"/>
<dbReference type="STRING" id="8078.ENSFHEP00000033108"/>
<dbReference type="InterPro" id="IPR027417">
    <property type="entry name" value="P-loop_NTPase"/>
</dbReference>
<accession>A0A3Q2QY53</accession>
<reference evidence="1" key="1">
    <citation type="submission" date="2025-08" db="UniProtKB">
        <authorList>
            <consortium name="Ensembl"/>
        </authorList>
    </citation>
    <scope>IDENTIFICATION</scope>
</reference>
<dbReference type="PANTHER" id="PTHR14241:SF1">
    <property type="entry name" value="INTERFERON-INDUCED PROTEIN 44-RELATED"/>
    <property type="match status" value="1"/>
</dbReference>
<name>A0A3Q2QY53_FUNHE</name>
<evidence type="ECO:0000313" key="1">
    <source>
        <dbReference type="Ensembl" id="ENSFHEP00000033108.1"/>
    </source>
</evidence>
<proteinExistence type="predicted"/>
<evidence type="ECO:0000313" key="2">
    <source>
        <dbReference type="Proteomes" id="UP000265000"/>
    </source>
</evidence>